<dbReference type="AlphaFoldDB" id="A0A1V6TMW5"/>
<evidence type="ECO:0000313" key="3">
    <source>
        <dbReference type="Proteomes" id="UP000191285"/>
    </source>
</evidence>
<dbReference type="STRING" id="303698.A0A1V6TMW5"/>
<dbReference type="Proteomes" id="UP000191285">
    <property type="component" value="Unassembled WGS sequence"/>
</dbReference>
<gene>
    <name evidence="2" type="ORF">PENSTE_c004G06424</name>
</gene>
<protein>
    <recommendedName>
        <fullName evidence="4">Cell morphogenesis protein Las1</fullName>
    </recommendedName>
</protein>
<comment type="caution">
    <text evidence="2">The sequence shown here is derived from an EMBL/GenBank/DDBJ whole genome shotgun (WGS) entry which is preliminary data.</text>
</comment>
<organism evidence="2 3">
    <name type="scientific">Penicillium steckii</name>
    <dbReference type="NCBI Taxonomy" id="303698"/>
    <lineage>
        <taxon>Eukaryota</taxon>
        <taxon>Fungi</taxon>
        <taxon>Dikarya</taxon>
        <taxon>Ascomycota</taxon>
        <taxon>Pezizomycotina</taxon>
        <taxon>Eurotiomycetes</taxon>
        <taxon>Eurotiomycetidae</taxon>
        <taxon>Eurotiales</taxon>
        <taxon>Aspergillaceae</taxon>
        <taxon>Penicillium</taxon>
    </lineage>
</organism>
<dbReference type="GO" id="GO:0000460">
    <property type="term" value="P:maturation of 5.8S rRNA"/>
    <property type="evidence" value="ECO:0007669"/>
    <property type="project" value="TreeGrafter"/>
</dbReference>
<sequence>MSKILFTAWKDKSQLLNVRSEFYPSASYEGPDLRSHACATVEAWKLRGNVPHHVEATALLTDAILHDDAQHNSIFSIRATYSAAFCRFVTGLVDSKIHGQRKTMFQRAVDLGLPASFVELRHEATHREPPSLVVLRKASQRSLEWLWDNYWAGVDELGDVPIAEHNDKSSIGSGLSEILQKFSAESDPPQKKRKRDHDDVVATQLVSTCTMSDEGMQLLAISFLEGSILIESERKLGDPLNNAFKNWDPVLLKITETNPSFFTHFTEELANKLAFEPGNVSSTNAYAEALYLWLNHLSTSPPWAIHQPYFSHSYVNTACEQSSTHWTKMLSKDLKKKGELKTKPNSTDVSSKKKALSKNSTEVEANTTRKLRARGWEPLEKWDSRPLGISSIN</sequence>
<evidence type="ECO:0000313" key="2">
    <source>
        <dbReference type="EMBL" id="OQE27722.1"/>
    </source>
</evidence>
<dbReference type="GO" id="GO:0004519">
    <property type="term" value="F:endonuclease activity"/>
    <property type="evidence" value="ECO:0007669"/>
    <property type="project" value="InterPro"/>
</dbReference>
<dbReference type="PANTHER" id="PTHR15002">
    <property type="entry name" value="RIBOSOMAL BIOGENESIS PROTEIN LAS1L"/>
    <property type="match status" value="1"/>
</dbReference>
<dbReference type="GO" id="GO:0030687">
    <property type="term" value="C:preribosome, large subunit precursor"/>
    <property type="evidence" value="ECO:0007669"/>
    <property type="project" value="TreeGrafter"/>
</dbReference>
<dbReference type="GO" id="GO:0000470">
    <property type="term" value="P:maturation of LSU-rRNA"/>
    <property type="evidence" value="ECO:0007669"/>
    <property type="project" value="TreeGrafter"/>
</dbReference>
<name>A0A1V6TMW5_9EURO</name>
<dbReference type="EMBL" id="MLKD01000004">
    <property type="protein sequence ID" value="OQE27722.1"/>
    <property type="molecule type" value="Genomic_DNA"/>
</dbReference>
<dbReference type="Pfam" id="PF04031">
    <property type="entry name" value="Las1"/>
    <property type="match status" value="1"/>
</dbReference>
<accession>A0A1V6TMW5</accession>
<dbReference type="GO" id="GO:0090730">
    <property type="term" value="C:Las1 complex"/>
    <property type="evidence" value="ECO:0007669"/>
    <property type="project" value="InterPro"/>
</dbReference>
<feature type="compositionally biased region" description="Polar residues" evidence="1">
    <location>
        <begin position="357"/>
        <end position="368"/>
    </location>
</feature>
<feature type="region of interest" description="Disordered" evidence="1">
    <location>
        <begin position="337"/>
        <end position="369"/>
    </location>
</feature>
<proteinExistence type="predicted"/>
<dbReference type="InterPro" id="IPR007174">
    <property type="entry name" value="Las1"/>
</dbReference>
<dbReference type="OrthoDB" id="515692at2759"/>
<evidence type="ECO:0000256" key="1">
    <source>
        <dbReference type="SAM" id="MobiDB-lite"/>
    </source>
</evidence>
<keyword evidence="3" id="KW-1185">Reference proteome</keyword>
<evidence type="ECO:0008006" key="4">
    <source>
        <dbReference type="Google" id="ProtNLM"/>
    </source>
</evidence>
<reference evidence="3" key="1">
    <citation type="journal article" date="2017" name="Nat. Microbiol.">
        <title>Global analysis of biosynthetic gene clusters reveals vast potential of secondary metabolite production in Penicillium species.</title>
        <authorList>
            <person name="Nielsen J.C."/>
            <person name="Grijseels S."/>
            <person name="Prigent S."/>
            <person name="Ji B."/>
            <person name="Dainat J."/>
            <person name="Nielsen K.F."/>
            <person name="Frisvad J.C."/>
            <person name="Workman M."/>
            <person name="Nielsen J."/>
        </authorList>
    </citation>
    <scope>NUCLEOTIDE SEQUENCE [LARGE SCALE GENOMIC DNA]</scope>
    <source>
        <strain evidence="3">IBT 24891</strain>
    </source>
</reference>
<dbReference type="PANTHER" id="PTHR15002:SF0">
    <property type="entry name" value="RIBOSOMAL BIOGENESIS PROTEIN LAS1L"/>
    <property type="match status" value="1"/>
</dbReference>